<reference evidence="2 3" key="1">
    <citation type="submission" date="2018-06" db="EMBL/GenBank/DDBJ databases">
        <title>Comparative genomics reveals the genomic features of Rhizophagus irregularis, R. cerebriforme, R. diaphanum and Gigaspora rosea, and their symbiotic lifestyle signature.</title>
        <authorList>
            <person name="Morin E."/>
            <person name="San Clemente H."/>
            <person name="Chen E.C.H."/>
            <person name="De La Providencia I."/>
            <person name="Hainaut M."/>
            <person name="Kuo A."/>
            <person name="Kohler A."/>
            <person name="Murat C."/>
            <person name="Tang N."/>
            <person name="Roy S."/>
            <person name="Loubradou J."/>
            <person name="Henrissat B."/>
            <person name="Grigoriev I.V."/>
            <person name="Corradi N."/>
            <person name="Roux C."/>
            <person name="Martin F.M."/>
        </authorList>
    </citation>
    <scope>NUCLEOTIDE SEQUENCE [LARGE SCALE GENOMIC DNA]</scope>
    <source>
        <strain evidence="2 3">DAOM 194757</strain>
    </source>
</reference>
<dbReference type="EMBL" id="QKWP01000063">
    <property type="protein sequence ID" value="RIB28528.1"/>
    <property type="molecule type" value="Genomic_DNA"/>
</dbReference>
<evidence type="ECO:0000256" key="1">
    <source>
        <dbReference type="SAM" id="SignalP"/>
    </source>
</evidence>
<sequence>MQYSSASHNLTFIIFIIFLFTHGVQSYFTAVSTKQKDHWCSGIFHIYITDCNGNVLRDPGFKSCDSKNMLYSWNEAPSLYCVHAYPQIHPQRNRYQEVYNSDSCFGIYGGEEDWSFDPQDMKYC</sequence>
<feature type="signal peptide" evidence="1">
    <location>
        <begin position="1"/>
        <end position="26"/>
    </location>
</feature>
<feature type="chain" id="PRO_5017394264" evidence="1">
    <location>
        <begin position="27"/>
        <end position="124"/>
    </location>
</feature>
<protein>
    <submittedName>
        <fullName evidence="2">Uncharacterized protein</fullName>
    </submittedName>
</protein>
<evidence type="ECO:0000313" key="3">
    <source>
        <dbReference type="Proteomes" id="UP000266673"/>
    </source>
</evidence>
<keyword evidence="1" id="KW-0732">Signal</keyword>
<dbReference type="OrthoDB" id="2310457at2759"/>
<dbReference type="AlphaFoldDB" id="A0A397W2U4"/>
<gene>
    <name evidence="2" type="ORF">C2G38_2059172</name>
</gene>
<comment type="caution">
    <text evidence="2">The sequence shown here is derived from an EMBL/GenBank/DDBJ whole genome shotgun (WGS) entry which is preliminary data.</text>
</comment>
<accession>A0A397W2U4</accession>
<keyword evidence="3" id="KW-1185">Reference proteome</keyword>
<proteinExistence type="predicted"/>
<feature type="non-terminal residue" evidence="2">
    <location>
        <position position="124"/>
    </location>
</feature>
<evidence type="ECO:0000313" key="2">
    <source>
        <dbReference type="EMBL" id="RIB28528.1"/>
    </source>
</evidence>
<dbReference type="Proteomes" id="UP000266673">
    <property type="component" value="Unassembled WGS sequence"/>
</dbReference>
<name>A0A397W2U4_9GLOM</name>
<organism evidence="2 3">
    <name type="scientific">Gigaspora rosea</name>
    <dbReference type="NCBI Taxonomy" id="44941"/>
    <lineage>
        <taxon>Eukaryota</taxon>
        <taxon>Fungi</taxon>
        <taxon>Fungi incertae sedis</taxon>
        <taxon>Mucoromycota</taxon>
        <taxon>Glomeromycotina</taxon>
        <taxon>Glomeromycetes</taxon>
        <taxon>Diversisporales</taxon>
        <taxon>Gigasporaceae</taxon>
        <taxon>Gigaspora</taxon>
    </lineage>
</organism>